<evidence type="ECO:0000313" key="4">
    <source>
        <dbReference type="EMBL" id="PWA57751.1"/>
    </source>
</evidence>
<evidence type="ECO:0000313" key="5">
    <source>
        <dbReference type="Proteomes" id="UP000245207"/>
    </source>
</evidence>
<comment type="subcellular location">
    <subcellularLocation>
        <location evidence="1">Membrane</location>
        <topology evidence="1">Multi-pass membrane protein</topology>
    </subcellularLocation>
</comment>
<dbReference type="AlphaFoldDB" id="A0A2U1M919"/>
<dbReference type="STRING" id="35608.A0A2U1M919"/>
<dbReference type="PANTHER" id="PTHR46080">
    <property type="entry name" value="MITOCHONDRIAL SUBSTRATE CARRIER FAMILY PROTEIN J"/>
    <property type="match status" value="1"/>
</dbReference>
<dbReference type="Proteomes" id="UP000245207">
    <property type="component" value="Unassembled WGS sequence"/>
</dbReference>
<keyword evidence="2" id="KW-0812">Transmembrane</keyword>
<protein>
    <submittedName>
        <fullName evidence="4">Solute carrier family 25 member 44</fullName>
    </submittedName>
</protein>
<accession>A0A2U1M919</accession>
<dbReference type="SUPFAM" id="SSF103506">
    <property type="entry name" value="Mitochondrial carrier"/>
    <property type="match status" value="1"/>
</dbReference>
<comment type="caution">
    <text evidence="4">The sequence shown here is derived from an EMBL/GenBank/DDBJ whole genome shotgun (WGS) entry which is preliminary data.</text>
</comment>
<dbReference type="EMBL" id="PKPP01006075">
    <property type="protein sequence ID" value="PWA57751.1"/>
    <property type="molecule type" value="Genomic_DNA"/>
</dbReference>
<sequence length="189" mass="20989">MESTWLTFRHSNQTPTTLVSLANLIPNTKANHYRHTHPCIKSSTSFHAHGFQYFIAMEAIDSVAATVNSQSSKANHDATMPAIGMPHQPMQAVSGSATQDDIADIDWEMLDKSKFFFLGAALFSGTLYPTVVLKTWQHVVVKDTPCFKMAVSILRHDGFKGFYRGFGTSLMGTIPDIGWVWDIINGYDS</sequence>
<evidence type="ECO:0000256" key="3">
    <source>
        <dbReference type="ARBA" id="ARBA00023136"/>
    </source>
</evidence>
<organism evidence="4 5">
    <name type="scientific">Artemisia annua</name>
    <name type="common">Sweet wormwood</name>
    <dbReference type="NCBI Taxonomy" id="35608"/>
    <lineage>
        <taxon>Eukaryota</taxon>
        <taxon>Viridiplantae</taxon>
        <taxon>Streptophyta</taxon>
        <taxon>Embryophyta</taxon>
        <taxon>Tracheophyta</taxon>
        <taxon>Spermatophyta</taxon>
        <taxon>Magnoliopsida</taxon>
        <taxon>eudicotyledons</taxon>
        <taxon>Gunneridae</taxon>
        <taxon>Pentapetalae</taxon>
        <taxon>asterids</taxon>
        <taxon>campanulids</taxon>
        <taxon>Asterales</taxon>
        <taxon>Asteraceae</taxon>
        <taxon>Asteroideae</taxon>
        <taxon>Anthemideae</taxon>
        <taxon>Artemisiinae</taxon>
        <taxon>Artemisia</taxon>
    </lineage>
</organism>
<dbReference type="GO" id="GO:0016020">
    <property type="term" value="C:membrane"/>
    <property type="evidence" value="ECO:0007669"/>
    <property type="project" value="UniProtKB-SubCell"/>
</dbReference>
<gene>
    <name evidence="4" type="ORF">CTI12_AA401580</name>
</gene>
<dbReference type="InterPro" id="IPR018108">
    <property type="entry name" value="MCP_transmembrane"/>
</dbReference>
<keyword evidence="3" id="KW-0472">Membrane</keyword>
<evidence type="ECO:0000256" key="2">
    <source>
        <dbReference type="ARBA" id="ARBA00022692"/>
    </source>
</evidence>
<keyword evidence="5" id="KW-1185">Reference proteome</keyword>
<dbReference type="PANTHER" id="PTHR46080:SF4">
    <property type="entry name" value="MITOCHONDRIAL CARRIER PROTEIN, EXPRESSED"/>
    <property type="match status" value="1"/>
</dbReference>
<name>A0A2U1M919_ARTAN</name>
<proteinExistence type="predicted"/>
<evidence type="ECO:0000256" key="1">
    <source>
        <dbReference type="ARBA" id="ARBA00004141"/>
    </source>
</evidence>
<dbReference type="OrthoDB" id="250329at2759"/>
<reference evidence="4 5" key="1">
    <citation type="journal article" date="2018" name="Mol. Plant">
        <title>The genome of Artemisia annua provides insight into the evolution of Asteraceae family and artemisinin biosynthesis.</title>
        <authorList>
            <person name="Shen Q."/>
            <person name="Zhang L."/>
            <person name="Liao Z."/>
            <person name="Wang S."/>
            <person name="Yan T."/>
            <person name="Shi P."/>
            <person name="Liu M."/>
            <person name="Fu X."/>
            <person name="Pan Q."/>
            <person name="Wang Y."/>
            <person name="Lv Z."/>
            <person name="Lu X."/>
            <person name="Zhang F."/>
            <person name="Jiang W."/>
            <person name="Ma Y."/>
            <person name="Chen M."/>
            <person name="Hao X."/>
            <person name="Li L."/>
            <person name="Tang Y."/>
            <person name="Lv G."/>
            <person name="Zhou Y."/>
            <person name="Sun X."/>
            <person name="Brodelius P.E."/>
            <person name="Rose J.K.C."/>
            <person name="Tang K."/>
        </authorList>
    </citation>
    <scope>NUCLEOTIDE SEQUENCE [LARGE SCALE GENOMIC DNA]</scope>
    <source>
        <strain evidence="5">cv. Huhao1</strain>
        <tissue evidence="4">Leaf</tissue>
    </source>
</reference>
<dbReference type="Pfam" id="PF00153">
    <property type="entry name" value="Mito_carr"/>
    <property type="match status" value="1"/>
</dbReference>
<dbReference type="InterPro" id="IPR023395">
    <property type="entry name" value="MCP_dom_sf"/>
</dbReference>
<dbReference type="Gene3D" id="1.50.40.10">
    <property type="entry name" value="Mitochondrial carrier domain"/>
    <property type="match status" value="1"/>
</dbReference>